<evidence type="ECO:0000256" key="1">
    <source>
        <dbReference type="SAM" id="MobiDB-lite"/>
    </source>
</evidence>
<accession>A0A7T8GRJ0</accession>
<reference evidence="3" key="1">
    <citation type="submission" date="2021-01" db="EMBL/GenBank/DDBJ databases">
        <title>Caligus Genome Assembly.</title>
        <authorList>
            <person name="Gallardo-Escarate C."/>
        </authorList>
    </citation>
    <scope>NUCLEOTIDE SEQUENCE [LARGE SCALE GENOMIC DNA]</scope>
</reference>
<feature type="non-terminal residue" evidence="2">
    <location>
        <position position="1"/>
    </location>
</feature>
<evidence type="ECO:0000313" key="2">
    <source>
        <dbReference type="EMBL" id="QQP36487.1"/>
    </source>
</evidence>
<name>A0A7T8GRJ0_CALRO</name>
<gene>
    <name evidence="2" type="ORF">FKW44_021614</name>
</gene>
<organism evidence="2 3">
    <name type="scientific">Caligus rogercresseyi</name>
    <name type="common">Sea louse</name>
    <dbReference type="NCBI Taxonomy" id="217165"/>
    <lineage>
        <taxon>Eukaryota</taxon>
        <taxon>Metazoa</taxon>
        <taxon>Ecdysozoa</taxon>
        <taxon>Arthropoda</taxon>
        <taxon>Crustacea</taxon>
        <taxon>Multicrustacea</taxon>
        <taxon>Hexanauplia</taxon>
        <taxon>Copepoda</taxon>
        <taxon>Siphonostomatoida</taxon>
        <taxon>Caligidae</taxon>
        <taxon>Caligus</taxon>
    </lineage>
</organism>
<feature type="compositionally biased region" description="Basic residues" evidence="1">
    <location>
        <begin position="27"/>
        <end position="46"/>
    </location>
</feature>
<keyword evidence="3" id="KW-1185">Reference proteome</keyword>
<dbReference type="Proteomes" id="UP000595437">
    <property type="component" value="Chromosome 16"/>
</dbReference>
<evidence type="ECO:0000313" key="3">
    <source>
        <dbReference type="Proteomes" id="UP000595437"/>
    </source>
</evidence>
<sequence length="63" mass="7994">KAKNGCSKIFFFILHYNYFIFYSARRARSHRQQPKKRRKRRNKRDKRLTWATLRPIQKRRDVR</sequence>
<feature type="region of interest" description="Disordered" evidence="1">
    <location>
        <begin position="27"/>
        <end position="63"/>
    </location>
</feature>
<protein>
    <submittedName>
        <fullName evidence="2">Uncharacterized protein</fullName>
    </submittedName>
</protein>
<dbReference type="EMBL" id="CP045905">
    <property type="protein sequence ID" value="QQP36487.1"/>
    <property type="molecule type" value="Genomic_DNA"/>
</dbReference>
<proteinExistence type="predicted"/>
<dbReference type="AlphaFoldDB" id="A0A7T8GRJ0"/>